<protein>
    <recommendedName>
        <fullName evidence="1">AB hydrolase-1 domain-containing protein</fullName>
    </recommendedName>
</protein>
<evidence type="ECO:0000313" key="3">
    <source>
        <dbReference type="Proteomes" id="UP000053317"/>
    </source>
</evidence>
<dbReference type="Gene3D" id="3.40.50.1820">
    <property type="entry name" value="alpha/beta hydrolase"/>
    <property type="match status" value="1"/>
</dbReference>
<name>A0A0G2F292_PHACM</name>
<reference evidence="2 3" key="2">
    <citation type="submission" date="2015-05" db="EMBL/GenBank/DDBJ databases">
        <authorList>
            <person name="Morales-Cruz A."/>
            <person name="Amrine K.C."/>
            <person name="Cantu D."/>
        </authorList>
    </citation>
    <scope>NUCLEOTIDE SEQUENCE [LARGE SCALE GENOMIC DNA]</scope>
    <source>
        <strain evidence="2">UCRPC4</strain>
    </source>
</reference>
<organism evidence="2 3">
    <name type="scientific">Phaeomoniella chlamydospora</name>
    <name type="common">Phaeoacremonium chlamydosporum</name>
    <dbReference type="NCBI Taxonomy" id="158046"/>
    <lineage>
        <taxon>Eukaryota</taxon>
        <taxon>Fungi</taxon>
        <taxon>Dikarya</taxon>
        <taxon>Ascomycota</taxon>
        <taxon>Pezizomycotina</taxon>
        <taxon>Eurotiomycetes</taxon>
        <taxon>Chaetothyriomycetidae</taxon>
        <taxon>Phaeomoniellales</taxon>
        <taxon>Phaeomoniellaceae</taxon>
        <taxon>Phaeomoniella</taxon>
    </lineage>
</organism>
<dbReference type="OrthoDB" id="408373at2759"/>
<reference evidence="2 3" key="1">
    <citation type="submission" date="2015-05" db="EMBL/GenBank/DDBJ databases">
        <title>Distinctive expansion of gene families associated with plant cell wall degradation and secondary metabolism in the genomes of grapevine trunk pathogens.</title>
        <authorList>
            <person name="Lawrence D.P."/>
            <person name="Travadon R."/>
            <person name="Rolshausen P.E."/>
            <person name="Baumgartner K."/>
        </authorList>
    </citation>
    <scope>NUCLEOTIDE SEQUENCE [LARGE SCALE GENOMIC DNA]</scope>
    <source>
        <strain evidence="2">UCRPC4</strain>
    </source>
</reference>
<accession>A0A0G2F292</accession>
<dbReference type="Proteomes" id="UP000053317">
    <property type="component" value="Unassembled WGS sequence"/>
</dbReference>
<dbReference type="EMBL" id="LCWF01000013">
    <property type="protein sequence ID" value="KKY28391.1"/>
    <property type="molecule type" value="Genomic_DNA"/>
</dbReference>
<sequence length="248" mass="27331">MTEKPTFVFVPGAWHPAASLDKIIRPLEAQGYRTKSVDLASYGAEPPLKDFQPDVGMIRRMIEEVVDNGQDVVLFMHSYAGVVGCEACKGLDKQSRQEQGQSGGVIRLFFCAAFLAPEGASLLDMLNGKPLPWFNISDDQMTVNPANPEGTFYNDVDPVIVRETKTTLKSHSYQTFYSKLTYPAWRDIPVTFLFCKKDKAIPIEAQEGMVAASKVDVIREMADAGHSPFLSVPDQVVAALRRAAGKTL</sequence>
<dbReference type="PANTHER" id="PTHR37017">
    <property type="entry name" value="AB HYDROLASE-1 DOMAIN-CONTAINING PROTEIN-RELATED"/>
    <property type="match status" value="1"/>
</dbReference>
<dbReference type="Pfam" id="PF12697">
    <property type="entry name" value="Abhydrolase_6"/>
    <property type="match status" value="1"/>
</dbReference>
<dbReference type="AlphaFoldDB" id="A0A0G2F292"/>
<dbReference type="InterPro" id="IPR052897">
    <property type="entry name" value="Sec-Metab_Biosynth_Hydrolase"/>
</dbReference>
<feature type="domain" description="AB hydrolase-1" evidence="1">
    <location>
        <begin position="7"/>
        <end position="239"/>
    </location>
</feature>
<comment type="caution">
    <text evidence="2">The sequence shown here is derived from an EMBL/GenBank/DDBJ whole genome shotgun (WGS) entry which is preliminary data.</text>
</comment>
<evidence type="ECO:0000313" key="2">
    <source>
        <dbReference type="EMBL" id="KKY28391.1"/>
    </source>
</evidence>
<proteinExistence type="predicted"/>
<gene>
    <name evidence="2" type="ORF">UCRPC4_g00558</name>
</gene>
<dbReference type="SUPFAM" id="SSF53474">
    <property type="entry name" value="alpha/beta-Hydrolases"/>
    <property type="match status" value="1"/>
</dbReference>
<keyword evidence="3" id="KW-1185">Reference proteome</keyword>
<evidence type="ECO:0000259" key="1">
    <source>
        <dbReference type="Pfam" id="PF12697"/>
    </source>
</evidence>
<dbReference type="InterPro" id="IPR000073">
    <property type="entry name" value="AB_hydrolase_1"/>
</dbReference>
<dbReference type="PANTHER" id="PTHR37017:SF11">
    <property type="entry name" value="ESTERASE_LIPASE_THIOESTERASE DOMAIN-CONTAINING PROTEIN"/>
    <property type="match status" value="1"/>
</dbReference>
<dbReference type="InterPro" id="IPR029058">
    <property type="entry name" value="AB_hydrolase_fold"/>
</dbReference>